<organism evidence="3">
    <name type="scientific">Haemonchus placei</name>
    <name type="common">Barber's pole worm</name>
    <dbReference type="NCBI Taxonomy" id="6290"/>
    <lineage>
        <taxon>Eukaryota</taxon>
        <taxon>Metazoa</taxon>
        <taxon>Ecdysozoa</taxon>
        <taxon>Nematoda</taxon>
        <taxon>Chromadorea</taxon>
        <taxon>Rhabditida</taxon>
        <taxon>Rhabditina</taxon>
        <taxon>Rhabditomorpha</taxon>
        <taxon>Strongyloidea</taxon>
        <taxon>Trichostrongylidae</taxon>
        <taxon>Haemonchus</taxon>
    </lineage>
</organism>
<evidence type="ECO:0000313" key="2">
    <source>
        <dbReference type="Proteomes" id="UP000268014"/>
    </source>
</evidence>
<dbReference type="Gene3D" id="1.25.50.20">
    <property type="match status" value="1"/>
</dbReference>
<evidence type="ECO:0000313" key="1">
    <source>
        <dbReference type="EMBL" id="VDO75671.1"/>
    </source>
</evidence>
<reference evidence="3" key="1">
    <citation type="submission" date="2017-02" db="UniProtKB">
        <authorList>
            <consortium name="WormBaseParasite"/>
        </authorList>
    </citation>
    <scope>IDENTIFICATION</scope>
</reference>
<proteinExistence type="predicted"/>
<accession>A0A0N4X4B0</accession>
<evidence type="ECO:0000313" key="3">
    <source>
        <dbReference type="WBParaSite" id="HPLM_0001920201-mRNA-1"/>
    </source>
</evidence>
<dbReference type="EMBL" id="UZAF01021117">
    <property type="protein sequence ID" value="VDO75671.1"/>
    <property type="molecule type" value="Genomic_DNA"/>
</dbReference>
<gene>
    <name evidence="1" type="ORF">HPLM_LOCUS19194</name>
</gene>
<sequence length="69" mass="8155">MISRIKILSKITGKLTKSKCIFQVKKFVEEHREANKIEAFSKRIGVIEDRIAWKDRNYEPVVAYFKTHS</sequence>
<protein>
    <submittedName>
        <fullName evidence="3">Restriction endonuclease subunit S</fullName>
    </submittedName>
</protein>
<dbReference type="WBParaSite" id="HPLM_0001920201-mRNA-1">
    <property type="protein sequence ID" value="HPLM_0001920201-mRNA-1"/>
    <property type="gene ID" value="HPLM_0001920201"/>
</dbReference>
<reference evidence="1 2" key="2">
    <citation type="submission" date="2018-11" db="EMBL/GenBank/DDBJ databases">
        <authorList>
            <consortium name="Pathogen Informatics"/>
        </authorList>
    </citation>
    <scope>NUCLEOTIDE SEQUENCE [LARGE SCALE GENOMIC DNA]</scope>
    <source>
        <strain evidence="1 2">MHpl1</strain>
    </source>
</reference>
<dbReference type="AlphaFoldDB" id="A0A0N4X4B0"/>
<keyword evidence="2" id="KW-1185">Reference proteome</keyword>
<name>A0A0N4X4B0_HAEPC</name>
<dbReference type="Proteomes" id="UP000268014">
    <property type="component" value="Unassembled WGS sequence"/>
</dbReference>